<organism evidence="2 3">
    <name type="scientific">Sorghum bicolor</name>
    <name type="common">Sorghum</name>
    <name type="synonym">Sorghum vulgare</name>
    <dbReference type="NCBI Taxonomy" id="4558"/>
    <lineage>
        <taxon>Eukaryota</taxon>
        <taxon>Viridiplantae</taxon>
        <taxon>Streptophyta</taxon>
        <taxon>Embryophyta</taxon>
        <taxon>Tracheophyta</taxon>
        <taxon>Spermatophyta</taxon>
        <taxon>Magnoliopsida</taxon>
        <taxon>Liliopsida</taxon>
        <taxon>Poales</taxon>
        <taxon>Poaceae</taxon>
        <taxon>PACMAD clade</taxon>
        <taxon>Panicoideae</taxon>
        <taxon>Andropogonodae</taxon>
        <taxon>Andropogoneae</taxon>
        <taxon>Sorghinae</taxon>
        <taxon>Sorghum</taxon>
    </lineage>
</organism>
<dbReference type="SUPFAM" id="SSF50370">
    <property type="entry name" value="Ricin B-like lectins"/>
    <property type="match status" value="1"/>
</dbReference>
<dbReference type="InterPro" id="IPR035992">
    <property type="entry name" value="Ricin_B-like_lectins"/>
</dbReference>
<dbReference type="Gene3D" id="2.80.10.50">
    <property type="match status" value="1"/>
</dbReference>
<protein>
    <submittedName>
        <fullName evidence="2">Uncharacterized protein</fullName>
    </submittedName>
</protein>
<feature type="chain" id="PRO_5008589048" evidence="1">
    <location>
        <begin position="26"/>
        <end position="220"/>
    </location>
</feature>
<dbReference type="PANTHER" id="PTHR31257:SF17">
    <property type="entry name" value="RICIN B LECTIN DOMAIN-CONTAINING PROTEIN"/>
    <property type="match status" value="1"/>
</dbReference>
<sequence length="220" mass="24092">MARLTACFALSAVLVLATGISSGNGQLLDLIPTDATTGCLQFPSGQLFPSPDLLPLAYKFLGSLPPMRIISRGNTSLSVAADDNGNVVLAKTNCWDARQLWVQHYPILFDKTRFSLVNLGNKGPLLAMPIPEDSSLYPVKLAPYSYSPWLFFMPVPTSMLWTQETPLADGFYKIRSYKVPRLLLDGLYGNVHEGTVVGAYPAGHDDDNILWKIEGFLSNP</sequence>
<dbReference type="Gramene" id="KXG27992">
    <property type="protein sequence ID" value="KXG27992"/>
    <property type="gene ID" value="SORBI_3005G073000"/>
</dbReference>
<feature type="signal peptide" evidence="1">
    <location>
        <begin position="1"/>
        <end position="25"/>
    </location>
</feature>
<evidence type="ECO:0000256" key="1">
    <source>
        <dbReference type="SAM" id="SignalP"/>
    </source>
</evidence>
<dbReference type="OMA" id="AYPAGHD"/>
<dbReference type="InParanoid" id="A0A1B6PQP5"/>
<evidence type="ECO:0000313" key="2">
    <source>
        <dbReference type="EMBL" id="KXG27992.1"/>
    </source>
</evidence>
<dbReference type="InterPro" id="IPR040249">
    <property type="entry name" value="Ricin_B-like_lectin_EULS3-like"/>
</dbReference>
<dbReference type="Proteomes" id="UP000000768">
    <property type="component" value="Chromosome 5"/>
</dbReference>
<proteinExistence type="predicted"/>
<dbReference type="PANTHER" id="PTHR31257">
    <property type="entry name" value="RICIN B-LIKE LECTIN EULS3"/>
    <property type="match status" value="1"/>
</dbReference>
<dbReference type="AlphaFoldDB" id="A0A1B6PQP5"/>
<evidence type="ECO:0000313" key="3">
    <source>
        <dbReference type="Proteomes" id="UP000000768"/>
    </source>
</evidence>
<gene>
    <name evidence="2" type="ORF">SORBI_3005G073000</name>
</gene>
<dbReference type="OrthoDB" id="681719at2759"/>
<reference evidence="2 3" key="1">
    <citation type="journal article" date="2009" name="Nature">
        <title>The Sorghum bicolor genome and the diversification of grasses.</title>
        <authorList>
            <person name="Paterson A.H."/>
            <person name="Bowers J.E."/>
            <person name="Bruggmann R."/>
            <person name="Dubchak I."/>
            <person name="Grimwood J."/>
            <person name="Gundlach H."/>
            <person name="Haberer G."/>
            <person name="Hellsten U."/>
            <person name="Mitros T."/>
            <person name="Poliakov A."/>
            <person name="Schmutz J."/>
            <person name="Spannagl M."/>
            <person name="Tang H."/>
            <person name="Wang X."/>
            <person name="Wicker T."/>
            <person name="Bharti A.K."/>
            <person name="Chapman J."/>
            <person name="Feltus F.A."/>
            <person name="Gowik U."/>
            <person name="Grigoriev I.V."/>
            <person name="Lyons E."/>
            <person name="Maher C.A."/>
            <person name="Martis M."/>
            <person name="Narechania A."/>
            <person name="Otillar R.P."/>
            <person name="Penning B.W."/>
            <person name="Salamov A.A."/>
            <person name="Wang Y."/>
            <person name="Zhang L."/>
            <person name="Carpita N.C."/>
            <person name="Freeling M."/>
            <person name="Gingle A.R."/>
            <person name="Hash C.T."/>
            <person name="Keller B."/>
            <person name="Klein P."/>
            <person name="Kresovich S."/>
            <person name="McCann M.C."/>
            <person name="Ming R."/>
            <person name="Peterson D.G."/>
            <person name="Mehboob-ur-Rahman"/>
            <person name="Ware D."/>
            <person name="Westhoff P."/>
            <person name="Mayer K.F."/>
            <person name="Messing J."/>
            <person name="Rokhsar D.S."/>
        </authorList>
    </citation>
    <scope>NUCLEOTIDE SEQUENCE [LARGE SCALE GENOMIC DNA]</scope>
    <source>
        <strain evidence="3">cv. BTx623</strain>
    </source>
</reference>
<reference evidence="3" key="2">
    <citation type="journal article" date="2018" name="Plant J.">
        <title>The Sorghum bicolor reference genome: improved assembly, gene annotations, a transcriptome atlas, and signatures of genome organization.</title>
        <authorList>
            <person name="McCormick R.F."/>
            <person name="Truong S.K."/>
            <person name="Sreedasyam A."/>
            <person name="Jenkins J."/>
            <person name="Shu S."/>
            <person name="Sims D."/>
            <person name="Kennedy M."/>
            <person name="Amirebrahimi M."/>
            <person name="Weers B.D."/>
            <person name="McKinley B."/>
            <person name="Mattison A."/>
            <person name="Morishige D.T."/>
            <person name="Grimwood J."/>
            <person name="Schmutz J."/>
            <person name="Mullet J.E."/>
        </authorList>
    </citation>
    <scope>NUCLEOTIDE SEQUENCE [LARGE SCALE GENOMIC DNA]</scope>
    <source>
        <strain evidence="3">cv. BTx623</strain>
    </source>
</reference>
<name>A0A1B6PQP5_SORBI</name>
<keyword evidence="3" id="KW-1185">Reference proteome</keyword>
<keyword evidence="1" id="KW-0732">Signal</keyword>
<dbReference type="EMBL" id="CM000764">
    <property type="protein sequence ID" value="KXG27992.1"/>
    <property type="molecule type" value="Genomic_DNA"/>
</dbReference>
<accession>A0A1B6PQP5</accession>